<evidence type="ECO:0000256" key="7">
    <source>
        <dbReference type="ARBA" id="ARBA00023136"/>
    </source>
</evidence>
<keyword evidence="5 8" id="KW-0812">Transmembrane</keyword>
<evidence type="ECO:0000256" key="1">
    <source>
        <dbReference type="ARBA" id="ARBA00004651"/>
    </source>
</evidence>
<gene>
    <name evidence="9" type="ORF">Thiowin_03313</name>
</gene>
<name>A0ABZ0SCH2_9GAMM</name>
<keyword evidence="6 8" id="KW-1133">Transmembrane helix</keyword>
<dbReference type="EMBL" id="CP121472">
    <property type="protein sequence ID" value="WPL18249.1"/>
    <property type="molecule type" value="Genomic_DNA"/>
</dbReference>
<comment type="similarity">
    <text evidence="2">Belongs to the BCCT transporter (TC 2.A.15) family.</text>
</comment>
<evidence type="ECO:0000313" key="10">
    <source>
        <dbReference type="Proteomes" id="UP001432180"/>
    </source>
</evidence>
<dbReference type="Pfam" id="PF02028">
    <property type="entry name" value="BCCT"/>
    <property type="match status" value="1"/>
</dbReference>
<proteinExistence type="inferred from homology"/>
<evidence type="ECO:0000313" key="9">
    <source>
        <dbReference type="EMBL" id="WPL18249.1"/>
    </source>
</evidence>
<feature type="transmembrane region" description="Helical" evidence="8">
    <location>
        <begin position="30"/>
        <end position="52"/>
    </location>
</feature>
<dbReference type="PANTHER" id="PTHR30047">
    <property type="entry name" value="HIGH-AFFINITY CHOLINE TRANSPORT PROTEIN-RELATED"/>
    <property type="match status" value="1"/>
</dbReference>
<evidence type="ECO:0000256" key="3">
    <source>
        <dbReference type="ARBA" id="ARBA00022448"/>
    </source>
</evidence>
<keyword evidence="4" id="KW-1003">Cell membrane</keyword>
<accession>A0ABZ0SCH2</accession>
<evidence type="ECO:0000256" key="5">
    <source>
        <dbReference type="ARBA" id="ARBA00022692"/>
    </source>
</evidence>
<reference evidence="9 10" key="1">
    <citation type="journal article" date="2023" name="Microorganisms">
        <title>Thiorhodovibrio frisius and Trv. litoralis spp. nov., Two Novel Members from a Clade of Fastidious Purple Sulfur Bacteria That Exhibit Unique Red-Shifted Light-Harvesting Capabilities.</title>
        <authorList>
            <person name="Methner A."/>
            <person name="Kuzyk S.B."/>
            <person name="Petersen J."/>
            <person name="Bauer S."/>
            <person name="Brinkmann H."/>
            <person name="Sichau K."/>
            <person name="Wanner G."/>
            <person name="Wolf J."/>
            <person name="Neumann-Schaal M."/>
            <person name="Henke P."/>
            <person name="Tank M."/>
            <person name="Sproer C."/>
            <person name="Bunk B."/>
            <person name="Overmann J."/>
        </authorList>
    </citation>
    <scope>NUCLEOTIDE SEQUENCE [LARGE SCALE GENOMIC DNA]</scope>
    <source>
        <strain evidence="9 10">DSM 6702</strain>
    </source>
</reference>
<protein>
    <submittedName>
        <fullName evidence="9">Choline transport protein BetT</fullName>
    </submittedName>
</protein>
<evidence type="ECO:0000256" key="6">
    <source>
        <dbReference type="ARBA" id="ARBA00022989"/>
    </source>
</evidence>
<keyword evidence="7 8" id="KW-0472">Membrane</keyword>
<keyword evidence="3" id="KW-0813">Transport</keyword>
<evidence type="ECO:0000256" key="4">
    <source>
        <dbReference type="ARBA" id="ARBA00022475"/>
    </source>
</evidence>
<dbReference type="Proteomes" id="UP001432180">
    <property type="component" value="Chromosome"/>
</dbReference>
<organism evidence="9 10">
    <name type="scientific">Thiorhodovibrio winogradskyi</name>
    <dbReference type="NCBI Taxonomy" id="77007"/>
    <lineage>
        <taxon>Bacteria</taxon>
        <taxon>Pseudomonadati</taxon>
        <taxon>Pseudomonadota</taxon>
        <taxon>Gammaproteobacteria</taxon>
        <taxon>Chromatiales</taxon>
        <taxon>Chromatiaceae</taxon>
        <taxon>Thiorhodovibrio</taxon>
    </lineage>
</organism>
<evidence type="ECO:0000256" key="8">
    <source>
        <dbReference type="SAM" id="Phobius"/>
    </source>
</evidence>
<keyword evidence="10" id="KW-1185">Reference proteome</keyword>
<dbReference type="PANTHER" id="PTHR30047:SF7">
    <property type="entry name" value="HIGH-AFFINITY CHOLINE TRANSPORT PROTEIN"/>
    <property type="match status" value="1"/>
</dbReference>
<comment type="subcellular location">
    <subcellularLocation>
        <location evidence="1">Cell membrane</location>
        <topology evidence="1">Multi-pass membrane protein</topology>
    </subcellularLocation>
</comment>
<evidence type="ECO:0000256" key="2">
    <source>
        <dbReference type="ARBA" id="ARBA00005658"/>
    </source>
</evidence>
<dbReference type="InterPro" id="IPR000060">
    <property type="entry name" value="BCCT_transptr"/>
</dbReference>
<sequence>MATLSVVSSVPQGIRWLSSFNPYPPRAQRVFWAVIEGLVAATLLLAGGLQALRRASLTSGLPMTLLLLLAA</sequence>